<comment type="caution">
    <text evidence="3">The sequence shown here is derived from an EMBL/GenBank/DDBJ whole genome shotgun (WGS) entry which is preliminary data.</text>
</comment>
<dbReference type="SUPFAM" id="SSF52518">
    <property type="entry name" value="Thiamin diphosphate-binding fold (THDP-binding)"/>
    <property type="match status" value="1"/>
</dbReference>
<dbReference type="InterPro" id="IPR029061">
    <property type="entry name" value="THDP-binding"/>
</dbReference>
<evidence type="ECO:0000256" key="1">
    <source>
        <dbReference type="ARBA" id="ARBA00023002"/>
    </source>
</evidence>
<evidence type="ECO:0000259" key="2">
    <source>
        <dbReference type="Pfam" id="PF01855"/>
    </source>
</evidence>
<dbReference type="InterPro" id="IPR009014">
    <property type="entry name" value="Transketo_C/PFOR_II"/>
</dbReference>
<keyword evidence="1" id="KW-0560">Oxidoreductase</keyword>
<name>X1QMC1_9ZZZZ</name>
<evidence type="ECO:0000313" key="3">
    <source>
        <dbReference type="EMBL" id="GAI52130.1"/>
    </source>
</evidence>
<proteinExistence type="predicted"/>
<dbReference type="SUPFAM" id="SSF52922">
    <property type="entry name" value="TK C-terminal domain-like"/>
    <property type="match status" value="1"/>
</dbReference>
<feature type="domain" description="Pyruvate flavodoxin/ferredoxin oxidoreductase pyrimidine binding" evidence="2">
    <location>
        <begin position="25"/>
        <end position="106"/>
    </location>
</feature>
<dbReference type="Gene3D" id="3.40.50.970">
    <property type="match status" value="1"/>
</dbReference>
<reference evidence="3" key="1">
    <citation type="journal article" date="2014" name="Front. Microbiol.">
        <title>High frequency of phylogenetically diverse reductive dehalogenase-homologous genes in deep subseafloor sedimentary metagenomes.</title>
        <authorList>
            <person name="Kawai M."/>
            <person name="Futagami T."/>
            <person name="Toyoda A."/>
            <person name="Takaki Y."/>
            <person name="Nishi S."/>
            <person name="Hori S."/>
            <person name="Arai W."/>
            <person name="Tsubouchi T."/>
            <person name="Morono Y."/>
            <person name="Uchiyama I."/>
            <person name="Ito T."/>
            <person name="Fujiyama A."/>
            <person name="Inagaki F."/>
            <person name="Takami H."/>
        </authorList>
    </citation>
    <scope>NUCLEOTIDE SEQUENCE</scope>
    <source>
        <strain evidence="3">Expedition CK06-06</strain>
    </source>
</reference>
<dbReference type="InterPro" id="IPR002880">
    <property type="entry name" value="Pyrv_Fd/Flavodoxin_OxRdtase_N"/>
</dbReference>
<protein>
    <recommendedName>
        <fullName evidence="2">Pyruvate flavodoxin/ferredoxin oxidoreductase pyrimidine binding domain-containing protein</fullName>
    </recommendedName>
</protein>
<accession>X1QMC1</accession>
<dbReference type="AlphaFoldDB" id="X1QMC1"/>
<dbReference type="Pfam" id="PF01855">
    <property type="entry name" value="POR_N"/>
    <property type="match status" value="1"/>
</dbReference>
<organism evidence="3">
    <name type="scientific">marine sediment metagenome</name>
    <dbReference type="NCBI Taxonomy" id="412755"/>
    <lineage>
        <taxon>unclassified sequences</taxon>
        <taxon>metagenomes</taxon>
        <taxon>ecological metagenomes</taxon>
    </lineage>
</organism>
<dbReference type="CDD" id="cd07034">
    <property type="entry name" value="TPP_PYR_PFOR_IOR-alpha_like"/>
    <property type="match status" value="1"/>
</dbReference>
<feature type="non-terminal residue" evidence="3">
    <location>
        <position position="195"/>
    </location>
</feature>
<dbReference type="GO" id="GO:0016491">
    <property type="term" value="F:oxidoreductase activity"/>
    <property type="evidence" value="ECO:0007669"/>
    <property type="project" value="UniProtKB-KW"/>
</dbReference>
<gene>
    <name evidence="3" type="ORF">S06H3_58092</name>
</gene>
<sequence>MTLSYTGIKGGIVLVSADDPAMHSSQNEQDNRHYAKFAKIPMLEPSDSQEAKDFVSKALKISEKFDTPVLLRITTRIAHSEGRVKLFERVKNKKEYKFDKNPQKFVMIPAYARKRHVIVEDRLKKIERYSEDTELNKIELDSRDIGIITSGISYQYSKEVMTEASFLKLGMSYPLCKEKIYNFAKKVKKIFVIEE</sequence>
<dbReference type="EMBL" id="BARV01037570">
    <property type="protein sequence ID" value="GAI52130.1"/>
    <property type="molecule type" value="Genomic_DNA"/>
</dbReference>